<organism evidence="2 3">
    <name type="scientific">Brenneria populi</name>
    <dbReference type="NCBI Taxonomy" id="1505588"/>
    <lineage>
        <taxon>Bacteria</taxon>
        <taxon>Pseudomonadati</taxon>
        <taxon>Pseudomonadota</taxon>
        <taxon>Gammaproteobacteria</taxon>
        <taxon>Enterobacterales</taxon>
        <taxon>Pectobacteriaceae</taxon>
        <taxon>Brenneria</taxon>
    </lineage>
</organism>
<dbReference type="EMBL" id="JAYWTM010000001">
    <property type="protein sequence ID" value="MEC5341581.1"/>
    <property type="molecule type" value="Genomic_DNA"/>
</dbReference>
<dbReference type="InterPro" id="IPR005561">
    <property type="entry name" value="ANTAR"/>
</dbReference>
<dbReference type="InterPro" id="IPR011006">
    <property type="entry name" value="CheY-like_superfamily"/>
</dbReference>
<name>A0ABU6JLS2_9GAMM</name>
<reference evidence="2 3" key="1">
    <citation type="journal article" date="2017" name="Int. J. Syst. Evol. Microbiol.">
        <title>Brenneria populi subsp. brevivirga subsp. nov. isolated from symptomatic bark of Populus x euramericana canker, and description of Brenneria populi subsp. populi subsp. nov.</title>
        <authorList>
            <person name="Zheng M.H."/>
            <person name="Piao C.G."/>
            <person name="Xue H."/>
            <person name="Guo M.W."/>
            <person name="Li Y."/>
        </authorList>
    </citation>
    <scope>NUCLEOTIDE SEQUENCE [LARGE SCALE GENOMIC DNA]</scope>
    <source>
        <strain evidence="2 3">D9-5</strain>
    </source>
</reference>
<evidence type="ECO:0000313" key="3">
    <source>
        <dbReference type="Proteomes" id="UP001309705"/>
    </source>
</evidence>
<dbReference type="Proteomes" id="UP001309705">
    <property type="component" value="Unassembled WGS sequence"/>
</dbReference>
<dbReference type="InterPro" id="IPR013587">
    <property type="entry name" value="Nitrate/nitrite_sensing"/>
</dbReference>
<evidence type="ECO:0000313" key="2">
    <source>
        <dbReference type="EMBL" id="MEC5341581.1"/>
    </source>
</evidence>
<sequence length="435" mass="49516">MTADPSTTIRFLLASRQCELNSLRYLLQSGELVGKISQLVHMLQRERGTSNLFLCSDGRLFADELRLREREVAQAQQPLMAHLERLETMAADLPQASRLFSRVASVIYALSLLPSLRQQVRRQRLPLPQAMTFFNDIIRNLLSLVFDVSDTAAEPVISRALIAMFSFMQGKEFAGQERAIGAAAFASGVFDENTRQKLLDLIERQDRCFATFADFADERNRQCWLQMTTDSEFERLRRIACTRSAAAEKRQEEGSLRWFDLSTRRIDEMKRLEDGLEQTLMQLCRDRIAAAERANSEQMADIESLISATENDDPGYSVFIAGHEMAGVEPDGQSAPHGWLHSDGVRPQLGRSLLSLVQRQSRRLQALDHELATLRETLNERKHIDRAKSLLMQHRGLSEEEAYKTLRKMAMNQNKKLLEIATAMLAVADVFQDRP</sequence>
<dbReference type="Pfam" id="PF08376">
    <property type="entry name" value="NIT"/>
    <property type="match status" value="1"/>
</dbReference>
<keyword evidence="3" id="KW-1185">Reference proteome</keyword>
<dbReference type="RefSeq" id="WP_327616749.1">
    <property type="nucleotide sequence ID" value="NZ_JAYWTM010000001.1"/>
</dbReference>
<accession>A0ABU6JLS2</accession>
<dbReference type="InterPro" id="IPR036388">
    <property type="entry name" value="WH-like_DNA-bd_sf"/>
</dbReference>
<gene>
    <name evidence="2" type="ORF">VSX58_02990</name>
</gene>
<protein>
    <submittedName>
        <fullName evidence="2">Nitrate- and nitrite sensing domain-containing protein</fullName>
    </submittedName>
</protein>
<proteinExistence type="predicted"/>
<comment type="caution">
    <text evidence="2">The sequence shown here is derived from an EMBL/GenBank/DDBJ whole genome shotgun (WGS) entry which is preliminary data.</text>
</comment>
<feature type="domain" description="ANTAR" evidence="1">
    <location>
        <begin position="364"/>
        <end position="425"/>
    </location>
</feature>
<dbReference type="SUPFAM" id="SSF52172">
    <property type="entry name" value="CheY-like"/>
    <property type="match status" value="1"/>
</dbReference>
<dbReference type="SMART" id="SM01012">
    <property type="entry name" value="ANTAR"/>
    <property type="match status" value="1"/>
</dbReference>
<dbReference type="PROSITE" id="PS50921">
    <property type="entry name" value="ANTAR"/>
    <property type="match status" value="1"/>
</dbReference>
<evidence type="ECO:0000259" key="1">
    <source>
        <dbReference type="PROSITE" id="PS50921"/>
    </source>
</evidence>
<dbReference type="Pfam" id="PF03861">
    <property type="entry name" value="ANTAR"/>
    <property type="match status" value="1"/>
</dbReference>
<dbReference type="Gene3D" id="1.10.10.10">
    <property type="entry name" value="Winged helix-like DNA-binding domain superfamily/Winged helix DNA-binding domain"/>
    <property type="match status" value="1"/>
</dbReference>